<feature type="transmembrane region" description="Helical" evidence="4">
    <location>
        <begin position="167"/>
        <end position="186"/>
    </location>
</feature>
<feature type="compositionally biased region" description="Basic residues" evidence="3">
    <location>
        <begin position="513"/>
        <end position="522"/>
    </location>
</feature>
<protein>
    <recommendedName>
        <fullName evidence="7">Metadherin a</fullName>
    </recommendedName>
</protein>
<dbReference type="GO" id="GO:0045766">
    <property type="term" value="P:positive regulation of angiogenesis"/>
    <property type="evidence" value="ECO:0007669"/>
    <property type="project" value="InterPro"/>
</dbReference>
<dbReference type="AlphaFoldDB" id="A0A673KFQ6"/>
<feature type="compositionally biased region" description="Low complexity" evidence="3">
    <location>
        <begin position="285"/>
        <end position="296"/>
    </location>
</feature>
<accession>A0A673KFQ6</accession>
<feature type="compositionally biased region" description="Polar residues" evidence="3">
    <location>
        <begin position="307"/>
        <end position="318"/>
    </location>
</feature>
<evidence type="ECO:0000256" key="3">
    <source>
        <dbReference type="SAM" id="MobiDB-lite"/>
    </source>
</evidence>
<feature type="region of interest" description="Disordered" evidence="3">
    <location>
        <begin position="188"/>
        <end position="522"/>
    </location>
</feature>
<feature type="compositionally biased region" description="Basic and acidic residues" evidence="3">
    <location>
        <begin position="329"/>
        <end position="351"/>
    </location>
</feature>
<dbReference type="PANTHER" id="PTHR23251:SF0">
    <property type="entry name" value="PROTEIN LYRIC"/>
    <property type="match status" value="1"/>
</dbReference>
<feature type="transmembrane region" description="Helical" evidence="4">
    <location>
        <begin position="46"/>
        <end position="67"/>
    </location>
</feature>
<feature type="region of interest" description="Disordered" evidence="3">
    <location>
        <begin position="77"/>
        <end position="132"/>
    </location>
</feature>
<evidence type="ECO:0008006" key="7">
    <source>
        <dbReference type="Google" id="ProtNLM"/>
    </source>
</evidence>
<evidence type="ECO:0000256" key="1">
    <source>
        <dbReference type="ARBA" id="ARBA00004123"/>
    </source>
</evidence>
<reference evidence="5" key="2">
    <citation type="submission" date="2025-09" db="UniProtKB">
        <authorList>
            <consortium name="Ensembl"/>
        </authorList>
    </citation>
    <scope>IDENTIFICATION</scope>
</reference>
<evidence type="ECO:0000313" key="6">
    <source>
        <dbReference type="Proteomes" id="UP000472270"/>
    </source>
</evidence>
<proteinExistence type="predicted"/>
<dbReference type="GO" id="GO:0006357">
    <property type="term" value="P:regulation of transcription by RNA polymerase II"/>
    <property type="evidence" value="ECO:0007669"/>
    <property type="project" value="TreeGrafter"/>
</dbReference>
<dbReference type="Ensembl" id="ENSSRHT00000066382.1">
    <property type="protein sequence ID" value="ENSSRHP00000064596.1"/>
    <property type="gene ID" value="ENSSRHG00000032185.1"/>
</dbReference>
<keyword evidence="2" id="KW-0539">Nucleus</keyword>
<dbReference type="GO" id="GO:0003712">
    <property type="term" value="F:transcription coregulator activity"/>
    <property type="evidence" value="ECO:0007669"/>
    <property type="project" value="TreeGrafter"/>
</dbReference>
<feature type="compositionally biased region" description="Polar residues" evidence="3">
    <location>
        <begin position="381"/>
        <end position="401"/>
    </location>
</feature>
<evidence type="ECO:0000313" key="5">
    <source>
        <dbReference type="Ensembl" id="ENSSRHP00000064596.1"/>
    </source>
</evidence>
<name>A0A673KFQ6_9TELE</name>
<reference evidence="5" key="1">
    <citation type="submission" date="2025-08" db="UniProtKB">
        <authorList>
            <consortium name="Ensembl"/>
        </authorList>
    </citation>
    <scope>IDENTIFICATION</scope>
</reference>
<dbReference type="GO" id="GO:0043123">
    <property type="term" value="P:positive regulation of canonical NF-kappaB signal transduction"/>
    <property type="evidence" value="ECO:0007669"/>
    <property type="project" value="InterPro"/>
</dbReference>
<gene>
    <name evidence="5" type="primary">mtdha</name>
</gene>
<evidence type="ECO:0000256" key="2">
    <source>
        <dbReference type="ARBA" id="ARBA00023242"/>
    </source>
</evidence>
<dbReference type="GO" id="GO:0043066">
    <property type="term" value="P:negative regulation of apoptotic process"/>
    <property type="evidence" value="ECO:0007669"/>
    <property type="project" value="InterPro"/>
</dbReference>
<keyword evidence="4" id="KW-0812">Transmembrane</keyword>
<keyword evidence="4" id="KW-1133">Transmembrane helix</keyword>
<feature type="compositionally biased region" description="Polar residues" evidence="3">
    <location>
        <begin position="491"/>
        <end position="500"/>
    </location>
</feature>
<organism evidence="5 6">
    <name type="scientific">Sinocyclocheilus rhinocerous</name>
    <dbReference type="NCBI Taxonomy" id="307959"/>
    <lineage>
        <taxon>Eukaryota</taxon>
        <taxon>Metazoa</taxon>
        <taxon>Chordata</taxon>
        <taxon>Craniata</taxon>
        <taxon>Vertebrata</taxon>
        <taxon>Euteleostomi</taxon>
        <taxon>Actinopterygii</taxon>
        <taxon>Neopterygii</taxon>
        <taxon>Teleostei</taxon>
        <taxon>Ostariophysi</taxon>
        <taxon>Cypriniformes</taxon>
        <taxon>Cyprinidae</taxon>
        <taxon>Cyprininae</taxon>
        <taxon>Sinocyclocheilus</taxon>
    </lineage>
</organism>
<evidence type="ECO:0000256" key="4">
    <source>
        <dbReference type="SAM" id="Phobius"/>
    </source>
</evidence>
<dbReference type="Pfam" id="PF15686">
    <property type="entry name" value="LYRIC"/>
    <property type="match status" value="1"/>
</dbReference>
<dbReference type="PANTHER" id="PTHR23251">
    <property type="entry name" value="LYSINE-RICH CEACAM1 CO-ISOLATED PROTEIN LYRIC PROTEIN"/>
    <property type="match status" value="1"/>
</dbReference>
<keyword evidence="6" id="KW-1185">Reference proteome</keyword>
<dbReference type="InterPro" id="IPR031402">
    <property type="entry name" value="LYRIC"/>
</dbReference>
<sequence length="522" mass="56919">MDQDWQALATQRAEYVSERIRGLLSSGLDFLRAELGLDLGIKPEQYPSWLILSAALIGLTVLLLIAACGRRKRRAAPVPVSPSTAVAETPVKAAVPPKSVKTEPSEPKKKNKKKAAEKKAQANGQTVAGPQEEIKVIEEKKKLPPAPAPAQPPADTKVGSPSIHAGFVEEVYLFVYILVVTIIVVTKPKKNKKKPKPEVKPTQDVSSTDGKEPDEGAWETKVSNREKRQQRKKEKGPGDSSGSPEVGDRASQKVEQPAVTAPAGTKKNKESSRAKASKGDTIIPSVSSNWNDVNSVNGGGWTEVPAKSTQTNALNNEKLSAGRKTPGHKNRENATWKQESEGNRSEHDLTMKNEPFPCIFAGGETGTKSNSEIRQWDSGPTFDSQWSNINGPATVDLSSDWNPPIEMWGNYEEHKVDPPALKEMPVSKPLVESNDDNDKVDPAGGGKSKRRKKKKRPEEDGSAEVTQVGSAPAEKTVKPHPPHVPKEEGSKQNIPPQSSQKKSDQNWEPPKQVQKKKARRET</sequence>
<comment type="subcellular location">
    <subcellularLocation>
        <location evidence="1">Nucleus</location>
    </subcellularLocation>
</comment>
<keyword evidence="4" id="KW-0472">Membrane</keyword>
<dbReference type="GO" id="GO:0005634">
    <property type="term" value="C:nucleus"/>
    <property type="evidence" value="ECO:0007669"/>
    <property type="project" value="UniProtKB-SubCell"/>
</dbReference>
<dbReference type="Proteomes" id="UP000472270">
    <property type="component" value="Unassembled WGS sequence"/>
</dbReference>
<dbReference type="InterPro" id="IPR052305">
    <property type="entry name" value="TransReg_TumorExp"/>
</dbReference>